<accession>A0A830EV57</accession>
<keyword evidence="2" id="KW-1185">Reference proteome</keyword>
<dbReference type="InterPro" id="IPR055954">
    <property type="entry name" value="DUF7532"/>
</dbReference>
<organism evidence="1 2">
    <name type="scientific">Halarchaeum grantii</name>
    <dbReference type="NCBI Taxonomy" id="1193105"/>
    <lineage>
        <taxon>Archaea</taxon>
        <taxon>Methanobacteriati</taxon>
        <taxon>Methanobacteriota</taxon>
        <taxon>Stenosarchaea group</taxon>
        <taxon>Halobacteria</taxon>
        <taxon>Halobacteriales</taxon>
        <taxon>Halobacteriaceae</taxon>
    </lineage>
</organism>
<reference evidence="1 2" key="1">
    <citation type="journal article" date="2019" name="Int. J. Syst. Evol. Microbiol.">
        <title>The Global Catalogue of Microorganisms (GCM) 10K type strain sequencing project: providing services to taxonomists for standard genome sequencing and annotation.</title>
        <authorList>
            <consortium name="The Broad Institute Genomics Platform"/>
            <consortium name="The Broad Institute Genome Sequencing Center for Infectious Disease"/>
            <person name="Wu L."/>
            <person name="Ma J."/>
        </authorList>
    </citation>
    <scope>NUCLEOTIDE SEQUENCE [LARGE SCALE GENOMIC DNA]</scope>
    <source>
        <strain evidence="1 2">JCM 19585</strain>
    </source>
</reference>
<sequence>MLFDQRTRTALREAGLSAEELRDVEREVTREARATADEVSAFFDEHETLYSDMEQTHSNAAFPEHAVDYCDLFTHSQDVRGFLRFDSWGVYVEGARVLAEEVVELELGQPVHDRVRFATTRDALE</sequence>
<dbReference type="OrthoDB" id="199125at2157"/>
<dbReference type="Proteomes" id="UP000628840">
    <property type="component" value="Unassembled WGS sequence"/>
</dbReference>
<name>A0A830EV57_9EURY</name>
<gene>
    <name evidence="1" type="ORF">GCM10009037_16550</name>
</gene>
<dbReference type="RefSeq" id="WP_188882512.1">
    <property type="nucleotide sequence ID" value="NZ_BMPF01000002.1"/>
</dbReference>
<comment type="caution">
    <text evidence="1">The sequence shown here is derived from an EMBL/GenBank/DDBJ whole genome shotgun (WGS) entry which is preliminary data.</text>
</comment>
<protein>
    <submittedName>
        <fullName evidence="1">Uncharacterized protein</fullName>
    </submittedName>
</protein>
<proteinExistence type="predicted"/>
<evidence type="ECO:0000313" key="2">
    <source>
        <dbReference type="Proteomes" id="UP000628840"/>
    </source>
</evidence>
<dbReference type="AlphaFoldDB" id="A0A830EV57"/>
<dbReference type="Pfam" id="PF24376">
    <property type="entry name" value="DUF7532"/>
    <property type="match status" value="1"/>
</dbReference>
<evidence type="ECO:0000313" key="1">
    <source>
        <dbReference type="EMBL" id="GGL33602.1"/>
    </source>
</evidence>
<dbReference type="EMBL" id="BMPF01000002">
    <property type="protein sequence ID" value="GGL33602.1"/>
    <property type="molecule type" value="Genomic_DNA"/>
</dbReference>